<feature type="region of interest" description="Disordered" evidence="1">
    <location>
        <begin position="64"/>
        <end position="90"/>
    </location>
</feature>
<feature type="region of interest" description="Disordered" evidence="1">
    <location>
        <begin position="106"/>
        <end position="134"/>
    </location>
</feature>
<reference evidence="3" key="1">
    <citation type="submission" date="2016-09" db="EMBL/GenBank/DDBJ databases">
        <title>Streptomyces puniciscabiei strain:TW1S1 Genome sequencing and assembly.</title>
        <authorList>
            <person name="Kim M.-K."/>
            <person name="Kim S.B."/>
        </authorList>
    </citation>
    <scope>NUCLEOTIDE SEQUENCE [LARGE SCALE GENOMIC DNA]</scope>
    <source>
        <strain evidence="3">TW1S1</strain>
    </source>
</reference>
<protein>
    <submittedName>
        <fullName evidence="2">Uncharacterized protein</fullName>
    </submittedName>
</protein>
<dbReference type="Proteomes" id="UP000094960">
    <property type="component" value="Chromosome"/>
</dbReference>
<dbReference type="KEGG" id="spun:BFF78_22865"/>
<dbReference type="RefSeq" id="WP_069780096.1">
    <property type="nucleotide sequence ID" value="NZ_CP017248.1"/>
</dbReference>
<name>A0A1D7YD31_9ACTN</name>
<dbReference type="EMBL" id="CP017248">
    <property type="protein sequence ID" value="AOR33525.1"/>
    <property type="molecule type" value="Genomic_DNA"/>
</dbReference>
<accession>A0A1D7YD31</accession>
<dbReference type="AlphaFoldDB" id="A0A1D7YD31"/>
<evidence type="ECO:0000313" key="3">
    <source>
        <dbReference type="Proteomes" id="UP000094960"/>
    </source>
</evidence>
<sequence length="134" mass="14540">MTTKSEPLEPGSLLFDPATSKVGEYQAKAGPYAMLRPVGGGREWQADPASLRPATLRERLSAEVGATNRHTRAAGACVPPDPEDLSRPPRPVPGCRACLALAEQRDSAQASYDRSAETDANVLLRQHQRREHRA</sequence>
<keyword evidence="3" id="KW-1185">Reference proteome</keyword>
<gene>
    <name evidence="2" type="ORF">BFF78_22865</name>
</gene>
<evidence type="ECO:0000256" key="1">
    <source>
        <dbReference type="SAM" id="MobiDB-lite"/>
    </source>
</evidence>
<evidence type="ECO:0000313" key="2">
    <source>
        <dbReference type="EMBL" id="AOR33525.1"/>
    </source>
</evidence>
<proteinExistence type="predicted"/>
<organism evidence="2 3">
    <name type="scientific">Streptomyces fodineus</name>
    <dbReference type="NCBI Taxonomy" id="1904616"/>
    <lineage>
        <taxon>Bacteria</taxon>
        <taxon>Bacillati</taxon>
        <taxon>Actinomycetota</taxon>
        <taxon>Actinomycetes</taxon>
        <taxon>Kitasatosporales</taxon>
        <taxon>Streptomycetaceae</taxon>
        <taxon>Streptomyces</taxon>
    </lineage>
</organism>